<dbReference type="PANTHER" id="PTHR43712">
    <property type="entry name" value="PUTATIVE (AFU_ORTHOLOGUE AFUA_4G14580)-RELATED"/>
    <property type="match status" value="1"/>
</dbReference>
<keyword evidence="3" id="KW-0949">S-adenosyl-L-methionine</keyword>
<keyword evidence="6" id="KW-1185">Reference proteome</keyword>
<protein>
    <recommendedName>
        <fullName evidence="4">O-methyltransferase C-terminal domain-containing protein</fullName>
    </recommendedName>
</protein>
<evidence type="ECO:0000313" key="6">
    <source>
        <dbReference type="Proteomes" id="UP001147782"/>
    </source>
</evidence>
<dbReference type="AlphaFoldDB" id="A0A9W9VGL5"/>
<dbReference type="InterPro" id="IPR029063">
    <property type="entry name" value="SAM-dependent_MTases_sf"/>
</dbReference>
<proteinExistence type="predicted"/>
<organism evidence="5 6">
    <name type="scientific">Penicillium cataractarum</name>
    <dbReference type="NCBI Taxonomy" id="2100454"/>
    <lineage>
        <taxon>Eukaryota</taxon>
        <taxon>Fungi</taxon>
        <taxon>Dikarya</taxon>
        <taxon>Ascomycota</taxon>
        <taxon>Pezizomycotina</taxon>
        <taxon>Eurotiomycetes</taxon>
        <taxon>Eurotiomycetidae</taxon>
        <taxon>Eurotiales</taxon>
        <taxon>Aspergillaceae</taxon>
        <taxon>Penicillium</taxon>
    </lineage>
</organism>
<evidence type="ECO:0000256" key="2">
    <source>
        <dbReference type="ARBA" id="ARBA00022679"/>
    </source>
</evidence>
<evidence type="ECO:0000256" key="1">
    <source>
        <dbReference type="ARBA" id="ARBA00022603"/>
    </source>
</evidence>
<dbReference type="EMBL" id="JAPZBS010000002">
    <property type="protein sequence ID" value="KAJ5381428.1"/>
    <property type="molecule type" value="Genomic_DNA"/>
</dbReference>
<dbReference type="PROSITE" id="PS51683">
    <property type="entry name" value="SAM_OMT_II"/>
    <property type="match status" value="1"/>
</dbReference>
<dbReference type="SUPFAM" id="SSF53335">
    <property type="entry name" value="S-adenosyl-L-methionine-dependent methyltransferases"/>
    <property type="match status" value="1"/>
</dbReference>
<dbReference type="GO" id="GO:0008171">
    <property type="term" value="F:O-methyltransferase activity"/>
    <property type="evidence" value="ECO:0007669"/>
    <property type="project" value="InterPro"/>
</dbReference>
<keyword evidence="1" id="KW-0489">Methyltransferase</keyword>
<dbReference type="Gene3D" id="3.40.50.150">
    <property type="entry name" value="Vaccinia Virus protein VP39"/>
    <property type="match status" value="1"/>
</dbReference>
<evidence type="ECO:0000259" key="4">
    <source>
        <dbReference type="Pfam" id="PF00891"/>
    </source>
</evidence>
<dbReference type="GO" id="GO:0032259">
    <property type="term" value="P:methylation"/>
    <property type="evidence" value="ECO:0007669"/>
    <property type="project" value="UniProtKB-KW"/>
</dbReference>
<feature type="domain" description="O-methyltransferase C-terminal" evidence="4">
    <location>
        <begin position="171"/>
        <end position="369"/>
    </location>
</feature>
<dbReference type="OrthoDB" id="1535081at2759"/>
<dbReference type="Pfam" id="PF00891">
    <property type="entry name" value="Methyltransf_2"/>
    <property type="match status" value="1"/>
</dbReference>
<dbReference type="InterPro" id="IPR001077">
    <property type="entry name" value="COMT_C"/>
</dbReference>
<comment type="caution">
    <text evidence="5">The sequence shown here is derived from an EMBL/GenBank/DDBJ whole genome shotgun (WGS) entry which is preliminary data.</text>
</comment>
<keyword evidence="2" id="KW-0808">Transferase</keyword>
<dbReference type="InterPro" id="IPR016461">
    <property type="entry name" value="COMT-like"/>
</dbReference>
<evidence type="ECO:0000313" key="5">
    <source>
        <dbReference type="EMBL" id="KAJ5381428.1"/>
    </source>
</evidence>
<dbReference type="Proteomes" id="UP001147782">
    <property type="component" value="Unassembled WGS sequence"/>
</dbReference>
<gene>
    <name evidence="5" type="ORF">N7496_003856</name>
</gene>
<evidence type="ECO:0000256" key="3">
    <source>
        <dbReference type="ARBA" id="ARBA00022691"/>
    </source>
</evidence>
<dbReference type="PANTHER" id="PTHR43712:SF1">
    <property type="entry name" value="HYPOTHETICAL O-METHYLTRANSFERASE (EUROFUNG)-RELATED"/>
    <property type="match status" value="1"/>
</dbReference>
<accession>A0A9W9VGL5</accession>
<name>A0A9W9VGL5_9EURO</name>
<dbReference type="RefSeq" id="XP_056558999.1">
    <property type="nucleotide sequence ID" value="XM_056696787.1"/>
</dbReference>
<reference evidence="5" key="2">
    <citation type="journal article" date="2023" name="IMA Fungus">
        <title>Comparative genomic study of the Penicillium genus elucidates a diverse pangenome and 15 lateral gene transfer events.</title>
        <authorList>
            <person name="Petersen C."/>
            <person name="Sorensen T."/>
            <person name="Nielsen M.R."/>
            <person name="Sondergaard T.E."/>
            <person name="Sorensen J.L."/>
            <person name="Fitzpatrick D.A."/>
            <person name="Frisvad J.C."/>
            <person name="Nielsen K.L."/>
        </authorList>
    </citation>
    <scope>NUCLEOTIDE SEQUENCE</scope>
    <source>
        <strain evidence="5">IBT 29864</strain>
    </source>
</reference>
<reference evidence="5" key="1">
    <citation type="submission" date="2022-11" db="EMBL/GenBank/DDBJ databases">
        <authorList>
            <person name="Petersen C."/>
        </authorList>
    </citation>
    <scope>NUCLEOTIDE SEQUENCE</scope>
    <source>
        <strain evidence="5">IBT 29864</strain>
    </source>
</reference>
<sequence length="390" mass="44034">MDSTPDQDRRVGDLLDQLCHLREQLRLLNRPLEEQDKGDGERKELLKRVGTVSHQLALAAQEPHEAYWDLIRRDMEVFRYLKEHGGMKIDELASNLGAEEGLIEGLLVQSEQGIYSLTEHGLIFALPAYEDSCKFAVEFLPVVLFNPTFFQQYGYREPRSHDGFDTPLAAYFKKPGYGFFDYLRDHPSVQKLFISAMHAQARTQSILCSVYDYEARLPLVGDDPSAVAIVDVGGSQGELLLDLRARYPQIKGRMIVLDQKSTLQSLLQEPPVGIELVVHDIFTELPVKGAAVYHLKRILHDWSDHSARIILKHVVSAMDPERSKVLIMDAVLPSTNTSLSQAMGDHSMLTFGGKERTEGDWRTLLESVGLVIEHIYQGPEPEALIECRKA</sequence>
<dbReference type="GeneID" id="81435964"/>
<dbReference type="GO" id="GO:0044550">
    <property type="term" value="P:secondary metabolite biosynthetic process"/>
    <property type="evidence" value="ECO:0007669"/>
    <property type="project" value="UniProtKB-ARBA"/>
</dbReference>